<keyword evidence="2" id="KW-0472">Membrane</keyword>
<evidence type="ECO:0000313" key="3">
    <source>
        <dbReference type="EMBL" id="ACU32845.1"/>
    </source>
</evidence>
<organism evidence="3">
    <name type="scientific">Dekkera bruxellensis</name>
    <name type="common">Brettanomyces custersii</name>
    <dbReference type="NCBI Taxonomy" id="5007"/>
    <lineage>
        <taxon>Eukaryota</taxon>
        <taxon>Fungi</taxon>
        <taxon>Dikarya</taxon>
        <taxon>Ascomycota</taxon>
        <taxon>Saccharomycotina</taxon>
        <taxon>Pichiomycetes</taxon>
        <taxon>Pichiales</taxon>
        <taxon>Pichiaceae</taxon>
        <taxon>Brettanomyces</taxon>
    </lineage>
</organism>
<name>C7FEY8_DEKBR</name>
<accession>C7FEY8</accession>
<dbReference type="STRING" id="5007.C7FEY8"/>
<dbReference type="GeneID" id="8363747"/>
<reference evidence="3" key="1">
    <citation type="journal article" date="2010" name="FEMS Yeast Res.">
        <title>Mitochondrial genome from the facultative anaerobe and petite-positive yeast Dekkera bruxellensis contains the NADH dehydrogenase subunit genes.</title>
        <authorList>
            <person name="Prochazka E."/>
            <person name="Polakova S."/>
            <person name="Piskur J."/>
            <person name="Sulo P."/>
        </authorList>
    </citation>
    <scope>NUCLEOTIDE SEQUENCE</scope>
    <source>
        <strain evidence="3">CBS 2499</strain>
    </source>
</reference>
<gene>
    <name evidence="3" type="primary">rps3</name>
</gene>
<feature type="transmembrane region" description="Helical" evidence="2">
    <location>
        <begin position="287"/>
        <end position="306"/>
    </location>
</feature>
<proteinExistence type="predicted"/>
<keyword evidence="3" id="KW-0496">Mitochondrion</keyword>
<evidence type="ECO:0000256" key="2">
    <source>
        <dbReference type="SAM" id="Phobius"/>
    </source>
</evidence>
<evidence type="ECO:0000256" key="1">
    <source>
        <dbReference type="SAM" id="MobiDB-lite"/>
    </source>
</evidence>
<protein>
    <submittedName>
        <fullName evidence="3">Rps3p</fullName>
    </submittedName>
</protein>
<dbReference type="RefSeq" id="YP_003127075.1">
    <property type="nucleotide sequence ID" value="NC_013147.1"/>
</dbReference>
<geneLocation type="mitochondrion" evidence="3"/>
<keyword evidence="2" id="KW-0812">Transmembrane</keyword>
<dbReference type="EMBL" id="GQ354526">
    <property type="protein sequence ID" value="ACU32845.1"/>
    <property type="molecule type" value="Genomic_DNA"/>
</dbReference>
<sequence length="695" mass="83239">MRIKIEKEINKGLKLSKEKNNLKRINNLNDFKLITYKFNKNLLINRIILNKLISNLLIKIFNEIRYNKTNSYKLKDNNNLIFISKPVFKENLNKINILFYYNIPFYKTYLIFNRISKYINNYINNYNKYIFYNKYHSNSNNNHNNLTLINNNFIPLFNLKLLNSIYSFRNNYSIINSINHYFNNNNNNNNYYHNFNYYNPYSTINNKLLKSFTNHLIYHQFKYINNNTIKFSITNHIYHIILNNIFINNYILHSNLPIKYNSSLYPFNSLSFNYSNLSQYNLSYLNFLYYLIFMISFIFNSNLNLISPYSLNNINNFNHFNNYNSNNNNNNNININNNNNNNNNNNYNINKNNNNNNNNNNNINLKEIINNKNIKSMNQIRNYSIKIKGINNNNMKELYKKYNEKEIMNKRSNKEITKLTDLIIDKIGIRGENNKVNKEIILNKVEKLDKRSINILNYINWSINKILGKLNTKGLNRENKLDNKLRLLIGEKEIEFKPIQLKYEYNNIDILNNINKRGISKKMRSLSRKYKFRLNKRINLINPKIIINKYNNYNNINNYNNLKTFKLIKNNYINSISLNLNNNNKLNKSSNLLLNDIKDYYNFKDNNILYDELRYKNIIGWSLLIKGKTGWRKGKNRSNKSFIYKGSFKNINLLSNDLSHQRFHLNYLPNSKLNSIISKNTNNGKLGINMTINII</sequence>
<feature type="region of interest" description="Disordered" evidence="1">
    <location>
        <begin position="337"/>
        <end position="359"/>
    </location>
</feature>
<keyword evidence="2" id="KW-1133">Transmembrane helix</keyword>
<dbReference type="AlphaFoldDB" id="C7FEY8"/>